<evidence type="ECO:0000313" key="3">
    <source>
        <dbReference type="Proteomes" id="UP001501570"/>
    </source>
</evidence>
<evidence type="ECO:0000313" key="2">
    <source>
        <dbReference type="EMBL" id="GAA5200979.1"/>
    </source>
</evidence>
<sequence>MPPSSMNDHSHGRNEVAATATANTAATSQGHSRRRGRVATGAAEPGVRSVGAVSDPLGEPSPWSDGAIGSSAVAGPLSSVDPAPAAASRGEEDVRV</sequence>
<dbReference type="Proteomes" id="UP001501570">
    <property type="component" value="Unassembled WGS sequence"/>
</dbReference>
<proteinExistence type="predicted"/>
<evidence type="ECO:0000256" key="1">
    <source>
        <dbReference type="SAM" id="MobiDB-lite"/>
    </source>
</evidence>
<gene>
    <name evidence="2" type="ORF">GCM10023322_80030</name>
</gene>
<accession>A0ABP9SUI2</accession>
<keyword evidence="3" id="KW-1185">Reference proteome</keyword>
<feature type="compositionally biased region" description="Low complexity" evidence="1">
    <location>
        <begin position="17"/>
        <end position="27"/>
    </location>
</feature>
<dbReference type="EMBL" id="BAABJQ010000047">
    <property type="protein sequence ID" value="GAA5200979.1"/>
    <property type="molecule type" value="Genomic_DNA"/>
</dbReference>
<name>A0ABP9SUI2_9ACTN</name>
<reference evidence="3" key="1">
    <citation type="journal article" date="2019" name="Int. J. Syst. Evol. Microbiol.">
        <title>The Global Catalogue of Microorganisms (GCM) 10K type strain sequencing project: providing services to taxonomists for standard genome sequencing and annotation.</title>
        <authorList>
            <consortium name="The Broad Institute Genomics Platform"/>
            <consortium name="The Broad Institute Genome Sequencing Center for Infectious Disease"/>
            <person name="Wu L."/>
            <person name="Ma J."/>
        </authorList>
    </citation>
    <scope>NUCLEOTIDE SEQUENCE [LARGE SCALE GENOMIC DNA]</scope>
    <source>
        <strain evidence="3">JCM 18304</strain>
    </source>
</reference>
<organism evidence="2 3">
    <name type="scientific">Rugosimonospora acidiphila</name>
    <dbReference type="NCBI Taxonomy" id="556531"/>
    <lineage>
        <taxon>Bacteria</taxon>
        <taxon>Bacillati</taxon>
        <taxon>Actinomycetota</taxon>
        <taxon>Actinomycetes</taxon>
        <taxon>Micromonosporales</taxon>
        <taxon>Micromonosporaceae</taxon>
        <taxon>Rugosimonospora</taxon>
    </lineage>
</organism>
<feature type="region of interest" description="Disordered" evidence="1">
    <location>
        <begin position="1"/>
        <end position="96"/>
    </location>
</feature>
<protein>
    <submittedName>
        <fullName evidence="2">Uncharacterized protein</fullName>
    </submittedName>
</protein>
<comment type="caution">
    <text evidence="2">The sequence shown here is derived from an EMBL/GenBank/DDBJ whole genome shotgun (WGS) entry which is preliminary data.</text>
</comment>